<reference evidence="1 2" key="2">
    <citation type="journal article" date="2016" name="Genome Announc.">
        <title>Genome Sequence of Nitrosomonas communis Strain Nm2, a Mesophilic Ammonia-Oxidizing Bacterium Isolated from Mediterranean Soil.</title>
        <authorList>
            <person name="Kozlowski J.A."/>
            <person name="Kits K.D."/>
            <person name="Stein L.Y."/>
        </authorList>
    </citation>
    <scope>NUCLEOTIDE SEQUENCE [LARGE SCALE GENOMIC DNA]</scope>
    <source>
        <strain evidence="1 2">Nm2</strain>
    </source>
</reference>
<dbReference type="PATRIC" id="fig|44574.3.peg.478"/>
<name>A0A0F7KBB7_9PROT</name>
<protein>
    <submittedName>
        <fullName evidence="1">Uncharacterized protein</fullName>
    </submittedName>
</protein>
<sequence length="62" mass="7040">MNALINWIGLFAINCCLASIGKLKMAISVITELSKTELFKLCCFFGSDICMHYYTIHQQHIV</sequence>
<proteinExistence type="predicted"/>
<accession>A0A0F7KBB7</accession>
<dbReference type="Proteomes" id="UP000034156">
    <property type="component" value="Chromosome"/>
</dbReference>
<evidence type="ECO:0000313" key="1">
    <source>
        <dbReference type="EMBL" id="AKH36851.1"/>
    </source>
</evidence>
<dbReference type="EMBL" id="CP011451">
    <property type="protein sequence ID" value="AKH36851.1"/>
    <property type="molecule type" value="Genomic_DNA"/>
</dbReference>
<reference evidence="2" key="1">
    <citation type="submission" date="2015-05" db="EMBL/GenBank/DDBJ databases">
        <title>Draft genome of Nitrosomonas communis strain Nm2.</title>
        <authorList>
            <person name="Kozlowski J.A."/>
            <person name="Kits K.D."/>
            <person name="Stein L.Y."/>
        </authorList>
    </citation>
    <scope>NUCLEOTIDE SEQUENCE [LARGE SCALE GENOMIC DNA]</scope>
    <source>
        <strain evidence="2">Nm2</strain>
    </source>
</reference>
<organism evidence="1 2">
    <name type="scientific">Nitrosomonas communis</name>
    <dbReference type="NCBI Taxonomy" id="44574"/>
    <lineage>
        <taxon>Bacteria</taxon>
        <taxon>Pseudomonadati</taxon>
        <taxon>Pseudomonadota</taxon>
        <taxon>Betaproteobacteria</taxon>
        <taxon>Nitrosomonadales</taxon>
        <taxon>Nitrosomonadaceae</taxon>
        <taxon>Nitrosomonas</taxon>
    </lineage>
</organism>
<dbReference type="AlphaFoldDB" id="A0A0F7KBB7"/>
<gene>
    <name evidence="1" type="ORF">AAW31_02005</name>
</gene>
<keyword evidence="2" id="KW-1185">Reference proteome</keyword>
<evidence type="ECO:0000313" key="2">
    <source>
        <dbReference type="Proteomes" id="UP000034156"/>
    </source>
</evidence>
<dbReference type="KEGG" id="nco:AAW31_02005"/>